<accession>A0A4Q7VHE0</accession>
<feature type="transmembrane region" description="Helical" evidence="1">
    <location>
        <begin position="138"/>
        <end position="158"/>
    </location>
</feature>
<feature type="transmembrane region" description="Helical" evidence="1">
    <location>
        <begin position="694"/>
        <end position="715"/>
    </location>
</feature>
<dbReference type="Proteomes" id="UP000293562">
    <property type="component" value="Unassembled WGS sequence"/>
</dbReference>
<proteinExistence type="predicted"/>
<organism evidence="2 3">
    <name type="scientific">Ancylomarina subtilis</name>
    <dbReference type="NCBI Taxonomy" id="1639035"/>
    <lineage>
        <taxon>Bacteria</taxon>
        <taxon>Pseudomonadati</taxon>
        <taxon>Bacteroidota</taxon>
        <taxon>Bacteroidia</taxon>
        <taxon>Marinilabiliales</taxon>
        <taxon>Marinifilaceae</taxon>
        <taxon>Ancylomarina</taxon>
    </lineage>
</organism>
<protein>
    <submittedName>
        <fullName evidence="2">Spermine/spermidine synthase</fullName>
    </submittedName>
</protein>
<name>A0A4Q7VHE0_9BACT</name>
<feature type="transmembrane region" description="Helical" evidence="1">
    <location>
        <begin position="67"/>
        <end position="90"/>
    </location>
</feature>
<gene>
    <name evidence="2" type="ORF">EV201_0120</name>
</gene>
<keyword evidence="1" id="KW-0472">Membrane</keyword>
<feature type="transmembrane region" description="Helical" evidence="1">
    <location>
        <begin position="187"/>
        <end position="203"/>
    </location>
</feature>
<dbReference type="EMBL" id="SHKN01000001">
    <property type="protein sequence ID" value="RZT95500.1"/>
    <property type="molecule type" value="Genomic_DNA"/>
</dbReference>
<feature type="transmembrane region" description="Helical" evidence="1">
    <location>
        <begin position="102"/>
        <end position="126"/>
    </location>
</feature>
<feature type="transmembrane region" description="Helical" evidence="1">
    <location>
        <begin position="544"/>
        <end position="563"/>
    </location>
</feature>
<sequence length="748" mass="83910">MKLTSKNLIVFLLSLALISMEIIWSRIFSAEYFYTFAFLILSVSILGLGLGALSLRMSKWLTNINNYGGLLSLTAGLMLLGPPLVLHLQLDFTQLLSNNWMIIKLLATILILGSSFFTGGIILSSIFRKTHNDMPRLYMADLIGAALGVVFSVLLMNTMGTDKAALMITLPVLLSALIFISRWFKIIPILLLISTFGALPYSSELLTRPKKERAEVIYTHWDAMARLKVFKYDDNNWGLNIDDAANSPVIKFDGNWERPDSLKIPFSIPATNLTTQFDSCRFLSLGAGAGGDVLQALQDGATEVHAVEVNPFINKMMTKGFLKEFTGNLYNDPRVKVVSEDARSYVRRFDNHFDVIYSLSSNTFAALASGSFALAENYLFTTEAFQDYYKALSPKGYLLMEHQFYVPRMVSEVLEALEREGVKDPASHLAVYHLPTMRRHLILMGKQPLSKELIQNAVYESNKEMYPYYRQLYPAVDSVKENMVNQIVTNGWQKQQAKSRTNISPCYDNKPFTAQLGMMKNLSLEKVKTRLLPYEFQGFPLSKVILLVILSIVIILILPLNLLPYVKKGAKLKAAGWFYFFTIGIAFMAVEVVLIQKYTLFIGSSSYTFMTILFILLASSGFGSLMSPKFKQHTPFLFTGLWLLAEILIFPYITTSLTELGIMWRIIVTCILIAPLGFFMGMPFVKGSAKTGELIDWGFAINGAASVIGSTLVLIPVFNYGFSSGLTLAIFFYLIAYLLLRKPLKTEA</sequence>
<evidence type="ECO:0000313" key="3">
    <source>
        <dbReference type="Proteomes" id="UP000293562"/>
    </source>
</evidence>
<comment type="caution">
    <text evidence="2">The sequence shown here is derived from an EMBL/GenBank/DDBJ whole genome shotgun (WGS) entry which is preliminary data.</text>
</comment>
<dbReference type="OrthoDB" id="127145at2"/>
<dbReference type="InterPro" id="IPR029063">
    <property type="entry name" value="SAM-dependent_MTases_sf"/>
</dbReference>
<dbReference type="SUPFAM" id="SSF53335">
    <property type="entry name" value="S-adenosyl-L-methionine-dependent methyltransferases"/>
    <property type="match status" value="1"/>
</dbReference>
<dbReference type="Gene3D" id="3.40.50.150">
    <property type="entry name" value="Vaccinia Virus protein VP39"/>
    <property type="match status" value="1"/>
</dbReference>
<dbReference type="RefSeq" id="WP_130305463.1">
    <property type="nucleotide sequence ID" value="NZ_SHKN01000001.1"/>
</dbReference>
<dbReference type="CDD" id="cd02440">
    <property type="entry name" value="AdoMet_MTases"/>
    <property type="match status" value="1"/>
</dbReference>
<reference evidence="2 3" key="1">
    <citation type="submission" date="2019-02" db="EMBL/GenBank/DDBJ databases">
        <title>Genomic Encyclopedia of Type Strains, Phase IV (KMG-IV): sequencing the most valuable type-strain genomes for metagenomic binning, comparative biology and taxonomic classification.</title>
        <authorList>
            <person name="Goeker M."/>
        </authorList>
    </citation>
    <scope>NUCLEOTIDE SEQUENCE [LARGE SCALE GENOMIC DNA]</scope>
    <source>
        <strain evidence="2 3">DSM 28825</strain>
    </source>
</reference>
<evidence type="ECO:0000256" key="1">
    <source>
        <dbReference type="SAM" id="Phobius"/>
    </source>
</evidence>
<keyword evidence="1" id="KW-1133">Transmembrane helix</keyword>
<feature type="transmembrane region" description="Helical" evidence="1">
    <location>
        <begin position="637"/>
        <end position="656"/>
    </location>
</feature>
<keyword evidence="3" id="KW-1185">Reference proteome</keyword>
<dbReference type="Pfam" id="PF01564">
    <property type="entry name" value="Spermine_synth"/>
    <property type="match status" value="1"/>
</dbReference>
<keyword evidence="1" id="KW-0812">Transmembrane</keyword>
<evidence type="ECO:0000313" key="2">
    <source>
        <dbReference type="EMBL" id="RZT95500.1"/>
    </source>
</evidence>
<dbReference type="AlphaFoldDB" id="A0A4Q7VHE0"/>
<feature type="transmembrane region" description="Helical" evidence="1">
    <location>
        <begin position="164"/>
        <end position="180"/>
    </location>
</feature>
<feature type="transmembrane region" description="Helical" evidence="1">
    <location>
        <begin position="7"/>
        <end position="27"/>
    </location>
</feature>
<feature type="transmembrane region" description="Helical" evidence="1">
    <location>
        <begin position="607"/>
        <end position="625"/>
    </location>
</feature>
<feature type="transmembrane region" description="Helical" evidence="1">
    <location>
        <begin position="721"/>
        <end position="740"/>
    </location>
</feature>
<feature type="transmembrane region" description="Helical" evidence="1">
    <location>
        <begin position="662"/>
        <end position="682"/>
    </location>
</feature>
<feature type="transmembrane region" description="Helical" evidence="1">
    <location>
        <begin position="575"/>
        <end position="595"/>
    </location>
</feature>
<feature type="transmembrane region" description="Helical" evidence="1">
    <location>
        <begin position="33"/>
        <end position="55"/>
    </location>
</feature>